<comment type="caution">
    <text evidence="2">The sequence shown here is derived from an EMBL/GenBank/DDBJ whole genome shotgun (WGS) entry which is preliminary data.</text>
</comment>
<organism evidence="2 3">
    <name type="scientific">Tanacetum coccineum</name>
    <dbReference type="NCBI Taxonomy" id="301880"/>
    <lineage>
        <taxon>Eukaryota</taxon>
        <taxon>Viridiplantae</taxon>
        <taxon>Streptophyta</taxon>
        <taxon>Embryophyta</taxon>
        <taxon>Tracheophyta</taxon>
        <taxon>Spermatophyta</taxon>
        <taxon>Magnoliopsida</taxon>
        <taxon>eudicotyledons</taxon>
        <taxon>Gunneridae</taxon>
        <taxon>Pentapetalae</taxon>
        <taxon>asterids</taxon>
        <taxon>campanulids</taxon>
        <taxon>Asterales</taxon>
        <taxon>Asteraceae</taxon>
        <taxon>Asteroideae</taxon>
        <taxon>Anthemideae</taxon>
        <taxon>Anthemidinae</taxon>
        <taxon>Tanacetum</taxon>
    </lineage>
</organism>
<protein>
    <submittedName>
        <fullName evidence="2">Uncharacterized protein</fullName>
    </submittedName>
</protein>
<proteinExistence type="predicted"/>
<accession>A0ABQ5DP37</accession>
<evidence type="ECO:0000256" key="1">
    <source>
        <dbReference type="SAM" id="Phobius"/>
    </source>
</evidence>
<reference evidence="2" key="1">
    <citation type="journal article" date="2022" name="Int. J. Mol. Sci.">
        <title>Draft Genome of Tanacetum Coccineum: Genomic Comparison of Closely Related Tanacetum-Family Plants.</title>
        <authorList>
            <person name="Yamashiro T."/>
            <person name="Shiraishi A."/>
            <person name="Nakayama K."/>
            <person name="Satake H."/>
        </authorList>
    </citation>
    <scope>NUCLEOTIDE SEQUENCE</scope>
</reference>
<reference evidence="2" key="2">
    <citation type="submission" date="2022-01" db="EMBL/GenBank/DDBJ databases">
        <authorList>
            <person name="Yamashiro T."/>
            <person name="Shiraishi A."/>
            <person name="Satake H."/>
            <person name="Nakayama K."/>
        </authorList>
    </citation>
    <scope>NUCLEOTIDE SEQUENCE</scope>
</reference>
<feature type="transmembrane region" description="Helical" evidence="1">
    <location>
        <begin position="75"/>
        <end position="95"/>
    </location>
</feature>
<evidence type="ECO:0000313" key="2">
    <source>
        <dbReference type="EMBL" id="GJT40078.1"/>
    </source>
</evidence>
<keyword evidence="1" id="KW-1133">Transmembrane helix</keyword>
<name>A0ABQ5DP37_9ASTR</name>
<dbReference type="Proteomes" id="UP001151760">
    <property type="component" value="Unassembled WGS sequence"/>
</dbReference>
<dbReference type="EMBL" id="BQNB010015441">
    <property type="protein sequence ID" value="GJT40078.1"/>
    <property type="molecule type" value="Genomic_DNA"/>
</dbReference>
<keyword evidence="3" id="KW-1185">Reference proteome</keyword>
<keyword evidence="1" id="KW-0812">Transmembrane</keyword>
<evidence type="ECO:0000313" key="3">
    <source>
        <dbReference type="Proteomes" id="UP001151760"/>
    </source>
</evidence>
<sequence>MRVSDTMSCDVFDLSLLSGPECEQNGELDGWKWEVDDVKTTWFMMRSECFVHLVDMFALRAHLICLQRFRFSPPNVVFTLIFGYPLMIADCAVFVRDDVHCER</sequence>
<gene>
    <name evidence="2" type="ORF">Tco_0939943</name>
</gene>
<keyword evidence="1" id="KW-0472">Membrane</keyword>